<evidence type="ECO:0000313" key="2">
    <source>
        <dbReference type="EMBL" id="MPM72899.1"/>
    </source>
</evidence>
<dbReference type="AlphaFoldDB" id="A0A645C5J6"/>
<accession>A0A645C5J6</accession>
<dbReference type="Pfam" id="PF02579">
    <property type="entry name" value="Nitro_FeMo-Co"/>
    <property type="match status" value="1"/>
</dbReference>
<gene>
    <name evidence="2" type="ORF">SDC9_119875</name>
</gene>
<dbReference type="SUPFAM" id="SSF53146">
    <property type="entry name" value="Nitrogenase accessory factor-like"/>
    <property type="match status" value="1"/>
</dbReference>
<dbReference type="EMBL" id="VSSQ01025028">
    <property type="protein sequence ID" value="MPM72899.1"/>
    <property type="molecule type" value="Genomic_DNA"/>
</dbReference>
<dbReference type="Gene3D" id="3.30.420.130">
    <property type="entry name" value="Dinitrogenase iron-molybdenum cofactor biosynthesis domain"/>
    <property type="match status" value="1"/>
</dbReference>
<reference evidence="2" key="1">
    <citation type="submission" date="2019-08" db="EMBL/GenBank/DDBJ databases">
        <authorList>
            <person name="Kucharzyk K."/>
            <person name="Murdoch R.W."/>
            <person name="Higgins S."/>
            <person name="Loffler F."/>
        </authorList>
    </citation>
    <scope>NUCLEOTIDE SEQUENCE</scope>
</reference>
<dbReference type="PANTHER" id="PTHR42983:SF1">
    <property type="entry name" value="IRON-MOLYBDENUM PROTEIN"/>
    <property type="match status" value="1"/>
</dbReference>
<name>A0A645C5J6_9ZZZZ</name>
<organism evidence="2">
    <name type="scientific">bioreactor metagenome</name>
    <dbReference type="NCBI Taxonomy" id="1076179"/>
    <lineage>
        <taxon>unclassified sequences</taxon>
        <taxon>metagenomes</taxon>
        <taxon>ecological metagenomes</taxon>
    </lineage>
</organism>
<proteinExistence type="predicted"/>
<dbReference type="InterPro" id="IPR033913">
    <property type="entry name" value="MTH1175_dom"/>
</dbReference>
<dbReference type="PANTHER" id="PTHR42983">
    <property type="entry name" value="DINITROGENASE IRON-MOLYBDENUM COFACTOR PROTEIN-RELATED"/>
    <property type="match status" value="1"/>
</dbReference>
<feature type="domain" description="Dinitrogenase iron-molybdenum cofactor biosynthesis" evidence="1">
    <location>
        <begin position="13"/>
        <end position="102"/>
    </location>
</feature>
<dbReference type="CDD" id="cd00851">
    <property type="entry name" value="MTH1175"/>
    <property type="match status" value="1"/>
</dbReference>
<sequence length="121" mass="13224">MKIAIPVDEQNLKSGVCPSFGRAPYFLFYNTDTKESYYLDNSAVASQGGAGIRAAQVIADHGVKALLTPRCGENAEEVLRKSEVLIYKSIPGTVQQNIDAFVAEQLILLSDFHPGFHGHEK</sequence>
<dbReference type="InterPro" id="IPR036105">
    <property type="entry name" value="DiNase_FeMo-co_biosyn_sf"/>
</dbReference>
<protein>
    <recommendedName>
        <fullName evidence="1">Dinitrogenase iron-molybdenum cofactor biosynthesis domain-containing protein</fullName>
    </recommendedName>
</protein>
<evidence type="ECO:0000259" key="1">
    <source>
        <dbReference type="Pfam" id="PF02579"/>
    </source>
</evidence>
<comment type="caution">
    <text evidence="2">The sequence shown here is derived from an EMBL/GenBank/DDBJ whole genome shotgun (WGS) entry which is preliminary data.</text>
</comment>
<dbReference type="InterPro" id="IPR003731">
    <property type="entry name" value="Di-Nase_FeMo-co_biosynth"/>
</dbReference>